<dbReference type="InterPro" id="IPR025977">
    <property type="entry name" value="Cnd3_C"/>
</dbReference>
<dbReference type="InParanoid" id="A0A066VF13"/>
<gene>
    <name evidence="10" type="ORF">K437DRAFT_251065</name>
</gene>
<feature type="domain" description="Nuclear condensin complex subunit 3 C-terminal" evidence="9">
    <location>
        <begin position="618"/>
        <end position="905"/>
    </location>
</feature>
<comment type="subcellular location">
    <subcellularLocation>
        <location evidence="1">Chromosome</location>
    </subcellularLocation>
</comment>
<sequence length="1077" mass="118852">MLSTEARTAGRARSKAQQQQQQRNRATSPSSSPEPDDAQKHLTALPSAIAQIFSASQHSLAVHRKHVVALFNQHASVARLMQETPRGTKLVGEKAFNDAFIPCVNRVLSVKKGETVADRCLKFISAYAHYAQMAFRRQAREEAGTAGDDEDEDDEDDTTATRFVEILLKHCLRGFGAKNKNVRLRCCQLVALLVNNLESLSDDLFETLKSFLLERVNDKESSVRVQAIVAIAKLQQASGDDVEQGEEDEVQDMLVWMLRHDPSAEVRRAALFNLSLTSTTFPHILERLRDVDAINRRCVFLGSLAMLPALLPSAAQVQQASTSSQLLSPKTTSEAIGVGLRDREESVRRATKKLMGTWIDACNGDLEDFLRRFDLLSPSGSGMEVAQQALATMFDAKPALADHVVLVDDAFWNDLTPAKALLAKVLLDHWRDKTRELNRWENAMPPVTALAFRVQKHFNDMIAASEQQQQKRQDQEGDEYAKQERIVLLLLQIALHADYADEIGRRKMFGLLREMMSTHAHASLLSDDLTAACLDLLLKLSNGQRDFMRIVVEITQQLEDDDFSQDEDECVEASQDLVAAPDETTLPVTSNCRMSGSKKRPSKTGVSEEELVERNARRLTIVRGMLERVGGALQENTAFHGLIPQLIAPAVRSKDAWVREQGLTCLGLSCLLDKKLALETFPLFLDQVQRGADGVKLCAVQLVFDLIIAHGIPYLASRTVGSREELGDDEYAVKAKEALGQIMSFLLSLLEDDDEAVQASAALGIAKLMLAGIVDDADDVLKSMVLVYMSPETADNQELRQCLSYFLPAYCYSSPINQRRLQRVWLDTLTVLSDVYTDKDAEQEMVAPQQIALQLIDWMDAGKAIYPGTKDSSINADVLVDILKELVRDQRDERKMFAQLLGKVTLPDELHEAKVNTVLLLCGVLAGLDPFDSTVAANAFARFHAAVEKQYADAAEALDARHCLRAAADGGAAQEPAYIDLQEFFAKLNIDAIKLLSAPTTSKAAASAKRAAPRARAKTAAASSKSAVGTRSRRRGAAAEDEGDETQDDEASSAALQDEENDEADEEEEAQDDFDDL</sequence>
<dbReference type="Proteomes" id="UP000027361">
    <property type="component" value="Unassembled WGS sequence"/>
</dbReference>
<dbReference type="GO" id="GO:0000796">
    <property type="term" value="C:condensin complex"/>
    <property type="evidence" value="ECO:0007669"/>
    <property type="project" value="InterPro"/>
</dbReference>
<feature type="compositionally biased region" description="Acidic residues" evidence="8">
    <location>
        <begin position="1039"/>
        <end position="1077"/>
    </location>
</feature>
<keyword evidence="4" id="KW-0132">Cell division</keyword>
<dbReference type="GO" id="GO:0051301">
    <property type="term" value="P:cell division"/>
    <property type="evidence" value="ECO:0007669"/>
    <property type="project" value="UniProtKB-KW"/>
</dbReference>
<dbReference type="SUPFAM" id="SSF48371">
    <property type="entry name" value="ARM repeat"/>
    <property type="match status" value="1"/>
</dbReference>
<dbReference type="FunCoup" id="A0A066VF13">
    <property type="interactions" value="221"/>
</dbReference>
<dbReference type="OrthoDB" id="27187at2759"/>
<comment type="caution">
    <text evidence="10">The sequence shown here is derived from an EMBL/GenBank/DDBJ whole genome shotgun (WGS) entry which is preliminary data.</text>
</comment>
<evidence type="ECO:0000256" key="6">
    <source>
        <dbReference type="ARBA" id="ARBA00023067"/>
    </source>
</evidence>
<dbReference type="Pfam" id="PF12719">
    <property type="entry name" value="Cnd3"/>
    <property type="match status" value="1"/>
</dbReference>
<dbReference type="InterPro" id="IPR016024">
    <property type="entry name" value="ARM-type_fold"/>
</dbReference>
<keyword evidence="7" id="KW-0131">Cell cycle</keyword>
<evidence type="ECO:0000313" key="10">
    <source>
        <dbReference type="EMBL" id="KDN38868.1"/>
    </source>
</evidence>
<dbReference type="GO" id="GO:0000793">
    <property type="term" value="C:condensed chromosome"/>
    <property type="evidence" value="ECO:0007669"/>
    <property type="project" value="TreeGrafter"/>
</dbReference>
<dbReference type="STRING" id="1037660.A0A066VF13"/>
<proteinExistence type="inferred from homology"/>
<evidence type="ECO:0000256" key="5">
    <source>
        <dbReference type="ARBA" id="ARBA00022776"/>
    </source>
</evidence>
<accession>A0A066VF13</accession>
<evidence type="ECO:0000313" key="11">
    <source>
        <dbReference type="Proteomes" id="UP000027361"/>
    </source>
</evidence>
<feature type="region of interest" description="Disordered" evidence="8">
    <location>
        <begin position="1"/>
        <end position="39"/>
    </location>
</feature>
<feature type="region of interest" description="Disordered" evidence="8">
    <location>
        <begin position="1006"/>
        <end position="1077"/>
    </location>
</feature>
<evidence type="ECO:0000259" key="9">
    <source>
        <dbReference type="Pfam" id="PF12719"/>
    </source>
</evidence>
<evidence type="ECO:0000256" key="7">
    <source>
        <dbReference type="ARBA" id="ARBA00023306"/>
    </source>
</evidence>
<dbReference type="HOGENOM" id="CLU_004446_1_0_1"/>
<feature type="compositionally biased region" description="Low complexity" evidence="8">
    <location>
        <begin position="1018"/>
        <end position="1027"/>
    </location>
</feature>
<evidence type="ECO:0000256" key="8">
    <source>
        <dbReference type="SAM" id="MobiDB-lite"/>
    </source>
</evidence>
<dbReference type="AlphaFoldDB" id="A0A066VF13"/>
<dbReference type="EMBL" id="JMSN01000112">
    <property type="protein sequence ID" value="KDN38868.1"/>
    <property type="molecule type" value="Genomic_DNA"/>
</dbReference>
<evidence type="ECO:0000256" key="4">
    <source>
        <dbReference type="ARBA" id="ARBA00022618"/>
    </source>
</evidence>
<keyword evidence="3" id="KW-0158">Chromosome</keyword>
<dbReference type="InterPro" id="IPR011989">
    <property type="entry name" value="ARM-like"/>
</dbReference>
<dbReference type="GeneID" id="25263374"/>
<keyword evidence="11" id="KW-1185">Reference proteome</keyword>
<protein>
    <submittedName>
        <fullName evidence="10">ARM repeat-containing protein</fullName>
    </submittedName>
</protein>
<feature type="compositionally biased region" description="Polar residues" evidence="8">
    <location>
        <begin position="23"/>
        <end position="33"/>
    </location>
</feature>
<dbReference type="OMA" id="FRATQIT"/>
<dbReference type="PANTHER" id="PTHR14418">
    <property type="entry name" value="CONDENSIN COMPLEX SUBUNIT 3-RELATED"/>
    <property type="match status" value="1"/>
</dbReference>
<evidence type="ECO:0000256" key="3">
    <source>
        <dbReference type="ARBA" id="ARBA00022454"/>
    </source>
</evidence>
<dbReference type="PANTHER" id="PTHR14418:SF5">
    <property type="entry name" value="CONDENSIN COMPLEX SUBUNIT 3"/>
    <property type="match status" value="1"/>
</dbReference>
<dbReference type="InterPro" id="IPR027165">
    <property type="entry name" value="CND3"/>
</dbReference>
<organism evidence="10 11">
    <name type="scientific">Tilletiaria anomala (strain ATCC 24038 / CBS 436.72 / UBC 951)</name>
    <dbReference type="NCBI Taxonomy" id="1037660"/>
    <lineage>
        <taxon>Eukaryota</taxon>
        <taxon>Fungi</taxon>
        <taxon>Dikarya</taxon>
        <taxon>Basidiomycota</taxon>
        <taxon>Ustilaginomycotina</taxon>
        <taxon>Exobasidiomycetes</taxon>
        <taxon>Georgefischeriales</taxon>
        <taxon>Tilletiariaceae</taxon>
        <taxon>Tilletiaria</taxon>
    </lineage>
</organism>
<keyword evidence="5" id="KW-0498">Mitosis</keyword>
<dbReference type="Gene3D" id="1.25.10.10">
    <property type="entry name" value="Leucine-rich Repeat Variant"/>
    <property type="match status" value="2"/>
</dbReference>
<comment type="similarity">
    <text evidence="2">Belongs to the CND3 (condensin subunit 3) family.</text>
</comment>
<evidence type="ECO:0000256" key="1">
    <source>
        <dbReference type="ARBA" id="ARBA00004286"/>
    </source>
</evidence>
<keyword evidence="6" id="KW-0226">DNA condensation</keyword>
<name>A0A066VF13_TILAU</name>
<reference evidence="10 11" key="1">
    <citation type="submission" date="2014-05" db="EMBL/GenBank/DDBJ databases">
        <title>Draft genome sequence of a rare smut relative, Tilletiaria anomala UBC 951.</title>
        <authorList>
            <consortium name="DOE Joint Genome Institute"/>
            <person name="Toome M."/>
            <person name="Kuo A."/>
            <person name="Henrissat B."/>
            <person name="Lipzen A."/>
            <person name="Tritt A."/>
            <person name="Yoshinaga Y."/>
            <person name="Zane M."/>
            <person name="Barry K."/>
            <person name="Grigoriev I.V."/>
            <person name="Spatafora J.W."/>
            <person name="Aimea M.C."/>
        </authorList>
    </citation>
    <scope>NUCLEOTIDE SEQUENCE [LARGE SCALE GENOMIC DNA]</scope>
    <source>
        <strain evidence="10 11">UBC 951</strain>
    </source>
</reference>
<dbReference type="RefSeq" id="XP_013240850.1">
    <property type="nucleotide sequence ID" value="XM_013385396.1"/>
</dbReference>
<dbReference type="GO" id="GO:0007076">
    <property type="term" value="P:mitotic chromosome condensation"/>
    <property type="evidence" value="ECO:0007669"/>
    <property type="project" value="InterPro"/>
</dbReference>
<evidence type="ECO:0000256" key="2">
    <source>
        <dbReference type="ARBA" id="ARBA00006533"/>
    </source>
</evidence>